<sequence>MAGGAASVRLRSQQVALGDWHRARARRPPAEYAARILARRACVSKPELQTSARRATRAQGLALACGNPPKAYDVDTGFPAGRFSRQSLAFSARREYEFAHRTRRRPSPWTQHAQMSLRGVVALSRFLQIQIVLAALLAFEDSGFCDEGSS</sequence>
<evidence type="ECO:0000313" key="2">
    <source>
        <dbReference type="Proteomes" id="UP000008867"/>
    </source>
</evidence>
<protein>
    <submittedName>
        <fullName evidence="1">Uncharacterized protein</fullName>
    </submittedName>
</protein>
<dbReference type="EMBL" id="FQ311474">
    <property type="protein sequence ID" value="CBQ74004.1"/>
    <property type="molecule type" value="Genomic_DNA"/>
</dbReference>
<keyword evidence="2" id="KW-1185">Reference proteome</keyword>
<reference evidence="1 2" key="1">
    <citation type="journal article" date="2010" name="Science">
        <title>Pathogenicity determinants in smut fungi revealed by genome comparison.</title>
        <authorList>
            <person name="Schirawski J."/>
            <person name="Mannhaupt G."/>
            <person name="Muench K."/>
            <person name="Brefort T."/>
            <person name="Schipper K."/>
            <person name="Doehlemann G."/>
            <person name="Di Stasio M."/>
            <person name="Roessel N."/>
            <person name="Mendoza-Mendoza A."/>
            <person name="Pester D."/>
            <person name="Mueller O."/>
            <person name="Winterberg B."/>
            <person name="Meyer E."/>
            <person name="Ghareeb H."/>
            <person name="Wollenberg T."/>
            <person name="Muensterkoetter M."/>
            <person name="Wong P."/>
            <person name="Walter M."/>
            <person name="Stukenbrock E."/>
            <person name="Gueldener U."/>
            <person name="Kahmann R."/>
        </authorList>
    </citation>
    <scope>NUCLEOTIDE SEQUENCE [LARGE SCALE GENOMIC DNA]</scope>
    <source>
        <strain evidence="2">SRZ2</strain>
    </source>
</reference>
<dbReference type="HOGENOM" id="CLU_1741767_0_0_1"/>
<gene>
    <name evidence="1" type="ORF">sr00797</name>
</gene>
<dbReference type="VEuPathDB" id="FungiDB:sr00797"/>
<evidence type="ECO:0000313" key="1">
    <source>
        <dbReference type="EMBL" id="CBQ74004.1"/>
    </source>
</evidence>
<organism evidence="1 2">
    <name type="scientific">Sporisorium reilianum (strain SRZ2)</name>
    <name type="common">Maize head smut fungus</name>
    <dbReference type="NCBI Taxonomy" id="999809"/>
    <lineage>
        <taxon>Eukaryota</taxon>
        <taxon>Fungi</taxon>
        <taxon>Dikarya</taxon>
        <taxon>Basidiomycota</taxon>
        <taxon>Ustilaginomycotina</taxon>
        <taxon>Ustilaginomycetes</taxon>
        <taxon>Ustilaginales</taxon>
        <taxon>Ustilaginaceae</taxon>
        <taxon>Sporisorium</taxon>
    </lineage>
</organism>
<accession>E7A381</accession>
<proteinExistence type="predicted"/>
<dbReference type="Proteomes" id="UP000008867">
    <property type="component" value="Chromosome 9"/>
</dbReference>
<name>E7A381_SPORE</name>
<dbReference type="AlphaFoldDB" id="E7A381"/>